<reference evidence="1" key="1">
    <citation type="submission" date="2018-02" db="EMBL/GenBank/DDBJ databases">
        <title>Rhizophora mucronata_Transcriptome.</title>
        <authorList>
            <person name="Meera S.P."/>
            <person name="Sreeshan A."/>
            <person name="Augustine A."/>
        </authorList>
    </citation>
    <scope>NUCLEOTIDE SEQUENCE</scope>
    <source>
        <tissue evidence="1">Leaf</tissue>
    </source>
</reference>
<dbReference type="EMBL" id="GGEC01073587">
    <property type="protein sequence ID" value="MBX54071.1"/>
    <property type="molecule type" value="Transcribed_RNA"/>
</dbReference>
<accession>A0A2P2PHE8</accession>
<evidence type="ECO:0000313" key="1">
    <source>
        <dbReference type="EMBL" id="MBX54071.1"/>
    </source>
</evidence>
<protein>
    <submittedName>
        <fullName evidence="1">Uncharacterized protein</fullName>
    </submittedName>
</protein>
<organism evidence="1">
    <name type="scientific">Rhizophora mucronata</name>
    <name type="common">Asiatic mangrove</name>
    <dbReference type="NCBI Taxonomy" id="61149"/>
    <lineage>
        <taxon>Eukaryota</taxon>
        <taxon>Viridiplantae</taxon>
        <taxon>Streptophyta</taxon>
        <taxon>Embryophyta</taxon>
        <taxon>Tracheophyta</taxon>
        <taxon>Spermatophyta</taxon>
        <taxon>Magnoliopsida</taxon>
        <taxon>eudicotyledons</taxon>
        <taxon>Gunneridae</taxon>
        <taxon>Pentapetalae</taxon>
        <taxon>rosids</taxon>
        <taxon>fabids</taxon>
        <taxon>Malpighiales</taxon>
        <taxon>Rhizophoraceae</taxon>
        <taxon>Rhizophora</taxon>
    </lineage>
</organism>
<name>A0A2P2PHE8_RHIMU</name>
<sequence>MFCVKSIFISFQSHFNYLGTQSFLLI</sequence>
<proteinExistence type="predicted"/>
<dbReference type="AlphaFoldDB" id="A0A2P2PHE8"/>